<organism evidence="1 2">
    <name type="scientific">Gymnopilus dilepis</name>
    <dbReference type="NCBI Taxonomy" id="231916"/>
    <lineage>
        <taxon>Eukaryota</taxon>
        <taxon>Fungi</taxon>
        <taxon>Dikarya</taxon>
        <taxon>Basidiomycota</taxon>
        <taxon>Agaricomycotina</taxon>
        <taxon>Agaricomycetes</taxon>
        <taxon>Agaricomycetidae</taxon>
        <taxon>Agaricales</taxon>
        <taxon>Agaricineae</taxon>
        <taxon>Hymenogastraceae</taxon>
        <taxon>Gymnopilus</taxon>
    </lineage>
</organism>
<reference evidence="1 2" key="1">
    <citation type="journal article" date="2018" name="Evol. Lett.">
        <title>Horizontal gene cluster transfer increased hallucinogenic mushroom diversity.</title>
        <authorList>
            <person name="Reynolds H.T."/>
            <person name="Vijayakumar V."/>
            <person name="Gluck-Thaler E."/>
            <person name="Korotkin H.B."/>
            <person name="Matheny P.B."/>
            <person name="Slot J.C."/>
        </authorList>
    </citation>
    <scope>NUCLEOTIDE SEQUENCE [LARGE SCALE GENOMIC DNA]</scope>
    <source>
        <strain evidence="1 2">SRW20</strain>
    </source>
</reference>
<evidence type="ECO:0000313" key="1">
    <source>
        <dbReference type="EMBL" id="PPQ66171.1"/>
    </source>
</evidence>
<proteinExistence type="predicted"/>
<evidence type="ECO:0000313" key="2">
    <source>
        <dbReference type="Proteomes" id="UP000284706"/>
    </source>
</evidence>
<protein>
    <submittedName>
        <fullName evidence="1">Uncharacterized protein</fullName>
    </submittedName>
</protein>
<dbReference type="Proteomes" id="UP000284706">
    <property type="component" value="Unassembled WGS sequence"/>
</dbReference>
<gene>
    <name evidence="1" type="ORF">CVT26_010894</name>
</gene>
<name>A0A409VIT4_9AGAR</name>
<keyword evidence="2" id="KW-1185">Reference proteome</keyword>
<dbReference type="InParanoid" id="A0A409VIT4"/>
<comment type="caution">
    <text evidence="1">The sequence shown here is derived from an EMBL/GenBank/DDBJ whole genome shotgun (WGS) entry which is preliminary data.</text>
</comment>
<accession>A0A409VIT4</accession>
<dbReference type="EMBL" id="NHYE01005637">
    <property type="protein sequence ID" value="PPQ66171.1"/>
    <property type="molecule type" value="Genomic_DNA"/>
</dbReference>
<sequence length="108" mass="12435">MWQSIVLFPYYQDPPAPVEAPQLGAEALDQCQHGGAEVARVTFKNNGDYEVRVSWVENKHMNHASIKPAEPETFSFEAGKPYNLFFRKDKDHPYAERDKDIVYVEDFA</sequence>
<dbReference type="AlphaFoldDB" id="A0A409VIT4"/>